<evidence type="ECO:0000259" key="2">
    <source>
        <dbReference type="Pfam" id="PF05902"/>
    </source>
</evidence>
<evidence type="ECO:0000256" key="1">
    <source>
        <dbReference type="SAM" id="MobiDB-lite"/>
    </source>
</evidence>
<feature type="compositionally biased region" description="Basic and acidic residues" evidence="1">
    <location>
        <begin position="909"/>
        <end position="929"/>
    </location>
</feature>
<sequence>MEESEKESLKEEHHIVQQTEIEVSQVKADNTVINKEVEVKSEEKPVVEVDSKVSEKVEEVREVIEVECEKAVEPEIQAVIQTNEEAGNTGQIESTPENKQESDNKIKDERGEESQTMSKAEIKAKLKKEKEEKKRREKEEKAKRKQEEKERKKAEKEEKERLKKEKQLSKKGKEKKKTDEVVTGAVQITEENVDDKTEEQCGKTDDITSEDTNTQKEEETSQAGETSAENTITPDVEQVSIAVKVKTDDLNRSEVIDNGNKAVNKVEERTDEQPLRNNDSGDKIDDDPSKMIKVLPVSEADDMTLKVKVDMKEEEKIEDDKKEEKSEDSKLIDSPKTEEEQQKTKKKKKEKKKKEKKVKKEETDKKSKKKPPGCFAFVSKQPDSDDDIPDPAAIELPTEPWQIDNNQEQEQKGGVGLGWALPGMNELKERAAKQEESKDTTQSTSTLSSKSSSSSNEDISHHAVLADSSLDSPEGTLGVHPGVHPDYSDRSIDRKMQFIAVTPPDTETRDRLKSGHDDDTMPFFNPPNHLSNGEGGDTLGKKNPPPVPPKGYKDGMSEEDINDYPTVHTESVKYDPNLDDTPISTTNVPIVKTETRTVTYEKDGIPIEMEDGILISSQSHTTRTQTIETTTYKTERDGKFETRVEKKVVISEDGDDIDHDELLAEAIRSVTEMNPDISVERIECMRQIEEVEDDRKMFSSENSVASNRKPRGATKIMTRDKIHRWITFRMKFNKDFLTEMFNNEEQRQNDMTSRPLIANHMSDPNARRLGDMLRSKYSTSDAGLHGNSYFIFGLPRVRTINEEFYRILDPDLEGESIADSASNYGRTKPRQGDNNAVDNDQEQENLYAKSIKRKTMGEESPPRQDEAITGEEQLSRTRIGSSKRETIYGDYIRHDNYDRGADPGNLGRSRKERDDMQWKQLEKSVRPGESRSNQFFFKGLD</sequence>
<reference evidence="3" key="1">
    <citation type="submission" date="2019-08" db="EMBL/GenBank/DDBJ databases">
        <title>The improved chromosome-level genome for the pearl oyster Pinctada fucata martensii using PacBio sequencing and Hi-C.</title>
        <authorList>
            <person name="Zheng Z."/>
        </authorList>
    </citation>
    <scope>NUCLEOTIDE SEQUENCE</scope>
    <source>
        <strain evidence="3">ZZ-2019</strain>
        <tissue evidence="3">Adductor muscle</tissue>
    </source>
</reference>
<feature type="compositionally biased region" description="Basic and acidic residues" evidence="1">
    <location>
        <begin position="855"/>
        <end position="866"/>
    </location>
</feature>
<accession>A0AA88XY44</accession>
<dbReference type="InterPro" id="IPR052003">
    <property type="entry name" value="HR_DNA-Binding_Protein"/>
</dbReference>
<feature type="compositionally biased region" description="Basic and acidic residues" evidence="1">
    <location>
        <begin position="245"/>
        <end position="255"/>
    </location>
</feature>
<name>A0AA88XY44_PINIB</name>
<dbReference type="PANTHER" id="PTHR15361">
    <property type="entry name" value="RAD51/NUKS-INTERACTING PROTEIN"/>
    <property type="match status" value="1"/>
</dbReference>
<dbReference type="GO" id="GO:0000724">
    <property type="term" value="P:double-strand break repair via homologous recombination"/>
    <property type="evidence" value="ECO:0007669"/>
    <property type="project" value="TreeGrafter"/>
</dbReference>
<evidence type="ECO:0000313" key="3">
    <source>
        <dbReference type="EMBL" id="KAK3089194.1"/>
    </source>
</evidence>
<dbReference type="InterPro" id="IPR008379">
    <property type="entry name" value="Band_4.1_C"/>
</dbReference>
<dbReference type="EMBL" id="VSWD01000010">
    <property type="protein sequence ID" value="KAK3089194.1"/>
    <property type="molecule type" value="Genomic_DNA"/>
</dbReference>
<feature type="compositionally biased region" description="Basic residues" evidence="1">
    <location>
        <begin position="344"/>
        <end position="357"/>
    </location>
</feature>
<proteinExistence type="predicted"/>
<keyword evidence="4" id="KW-1185">Reference proteome</keyword>
<feature type="compositionally biased region" description="Basic and acidic residues" evidence="1">
    <location>
        <begin position="194"/>
        <end position="206"/>
    </location>
</feature>
<dbReference type="GO" id="GO:0003697">
    <property type="term" value="F:single-stranded DNA binding"/>
    <property type="evidence" value="ECO:0007669"/>
    <property type="project" value="TreeGrafter"/>
</dbReference>
<dbReference type="AlphaFoldDB" id="A0AA88XY44"/>
<dbReference type="GO" id="GO:0005198">
    <property type="term" value="F:structural molecule activity"/>
    <property type="evidence" value="ECO:0007669"/>
    <property type="project" value="InterPro"/>
</dbReference>
<feature type="compositionally biased region" description="Basic and acidic residues" evidence="1">
    <location>
        <begin position="96"/>
        <end position="113"/>
    </location>
</feature>
<feature type="compositionally biased region" description="Basic and acidic residues" evidence="1">
    <location>
        <begin position="120"/>
        <end position="168"/>
    </location>
</feature>
<dbReference type="Proteomes" id="UP001186944">
    <property type="component" value="Unassembled WGS sequence"/>
</dbReference>
<dbReference type="PANTHER" id="PTHR15361:SF5">
    <property type="entry name" value="C3H1-TYPE DOMAIN-CONTAINING PROTEIN"/>
    <property type="match status" value="1"/>
</dbReference>
<feature type="region of interest" description="Disordered" evidence="1">
    <location>
        <begin position="818"/>
        <end position="882"/>
    </location>
</feature>
<dbReference type="GO" id="GO:0003690">
    <property type="term" value="F:double-stranded DNA binding"/>
    <property type="evidence" value="ECO:0007669"/>
    <property type="project" value="TreeGrafter"/>
</dbReference>
<feature type="region of interest" description="Disordered" evidence="1">
    <location>
        <begin position="894"/>
        <end position="941"/>
    </location>
</feature>
<feature type="region of interest" description="Disordered" evidence="1">
    <location>
        <begin position="73"/>
        <end position="491"/>
    </location>
</feature>
<feature type="compositionally biased region" description="Basic and acidic residues" evidence="1">
    <location>
        <begin position="426"/>
        <end position="439"/>
    </location>
</feature>
<dbReference type="GO" id="GO:0036297">
    <property type="term" value="P:interstrand cross-link repair"/>
    <property type="evidence" value="ECO:0007669"/>
    <property type="project" value="TreeGrafter"/>
</dbReference>
<feature type="compositionally biased region" description="Basic and acidic residues" evidence="1">
    <location>
        <begin position="264"/>
        <end position="290"/>
    </location>
</feature>
<dbReference type="Pfam" id="PF05902">
    <property type="entry name" value="4_1_CTD"/>
    <property type="match status" value="1"/>
</dbReference>
<feature type="compositionally biased region" description="Polar residues" evidence="1">
    <location>
        <begin position="221"/>
        <end position="233"/>
    </location>
</feature>
<comment type="caution">
    <text evidence="3">The sequence shown here is derived from an EMBL/GenBank/DDBJ whole genome shotgun (WGS) entry which is preliminary data.</text>
</comment>
<feature type="compositionally biased region" description="Low complexity" evidence="1">
    <location>
        <begin position="440"/>
        <end position="455"/>
    </location>
</feature>
<organism evidence="3 4">
    <name type="scientific">Pinctada imbricata</name>
    <name type="common">Atlantic pearl-oyster</name>
    <name type="synonym">Pinctada martensii</name>
    <dbReference type="NCBI Taxonomy" id="66713"/>
    <lineage>
        <taxon>Eukaryota</taxon>
        <taxon>Metazoa</taxon>
        <taxon>Spiralia</taxon>
        <taxon>Lophotrochozoa</taxon>
        <taxon>Mollusca</taxon>
        <taxon>Bivalvia</taxon>
        <taxon>Autobranchia</taxon>
        <taxon>Pteriomorphia</taxon>
        <taxon>Pterioida</taxon>
        <taxon>Pterioidea</taxon>
        <taxon>Pteriidae</taxon>
        <taxon>Pinctada</taxon>
    </lineage>
</organism>
<gene>
    <name evidence="3" type="ORF">FSP39_001656</name>
</gene>
<dbReference type="GO" id="GO:0003779">
    <property type="term" value="F:actin binding"/>
    <property type="evidence" value="ECO:0007669"/>
    <property type="project" value="InterPro"/>
</dbReference>
<evidence type="ECO:0000313" key="4">
    <source>
        <dbReference type="Proteomes" id="UP001186944"/>
    </source>
</evidence>
<feature type="compositionally biased region" description="Polar residues" evidence="1">
    <location>
        <begin position="79"/>
        <end position="95"/>
    </location>
</feature>
<protein>
    <recommendedName>
        <fullName evidence="2">Band 4.1 C-terminal domain-containing protein</fullName>
    </recommendedName>
</protein>
<dbReference type="GO" id="GO:0005856">
    <property type="term" value="C:cytoskeleton"/>
    <property type="evidence" value="ECO:0007669"/>
    <property type="project" value="InterPro"/>
</dbReference>
<feature type="compositionally biased region" description="Basic and acidic residues" evidence="1">
    <location>
        <begin position="303"/>
        <end position="343"/>
    </location>
</feature>
<feature type="domain" description="Band 4.1 C-terminal" evidence="2">
    <location>
        <begin position="587"/>
        <end position="682"/>
    </location>
</feature>